<comment type="caution">
    <text evidence="2">The sequence shown here is derived from an EMBL/GenBank/DDBJ whole genome shotgun (WGS) entry which is preliminary data.</text>
</comment>
<organism evidence="2 3">
    <name type="scientific">Paenibacillus solanacearum</name>
    <dbReference type="NCBI Taxonomy" id="2048548"/>
    <lineage>
        <taxon>Bacteria</taxon>
        <taxon>Bacillati</taxon>
        <taxon>Bacillota</taxon>
        <taxon>Bacilli</taxon>
        <taxon>Bacillales</taxon>
        <taxon>Paenibacillaceae</taxon>
        <taxon>Paenibacillus</taxon>
    </lineage>
</organism>
<evidence type="ECO:0000313" key="3">
    <source>
        <dbReference type="Proteomes" id="UP000693672"/>
    </source>
</evidence>
<proteinExistence type="predicted"/>
<name>A0A916NJ97_9BACL</name>
<gene>
    <name evidence="2" type="ORF">PAESOLCIP111_03299</name>
</gene>
<sequence>MEHDDGKQRRESSGKQEQAGERELPASIESTPGAEGQESAVPYMEQFFGSEAGELTPLQELPPTAIDETAAGIVEAVDAEAVLDQAPAGDEDMTGEPEEQSALEEEPELEEEPAMAADELNQVIEEICRSKAAEFRMLGYEQVTGKEIWECVSDKYGKIGIPPIHRIVNDILSLKVTQFMNWMTMSIYKDAHFR</sequence>
<dbReference type="Proteomes" id="UP000693672">
    <property type="component" value="Unassembled WGS sequence"/>
</dbReference>
<dbReference type="RefSeq" id="WP_343223483.1">
    <property type="nucleotide sequence ID" value="NZ_CAJVAS010000013.1"/>
</dbReference>
<evidence type="ECO:0000256" key="1">
    <source>
        <dbReference type="SAM" id="MobiDB-lite"/>
    </source>
</evidence>
<feature type="compositionally biased region" description="Basic and acidic residues" evidence="1">
    <location>
        <begin position="1"/>
        <end position="24"/>
    </location>
</feature>
<feature type="region of interest" description="Disordered" evidence="1">
    <location>
        <begin position="1"/>
        <end position="64"/>
    </location>
</feature>
<dbReference type="InterPro" id="IPR025716">
    <property type="entry name" value="Post-transcriptional_regulator"/>
</dbReference>
<dbReference type="EMBL" id="CAJVAS010000013">
    <property type="protein sequence ID" value="CAG7631447.1"/>
    <property type="molecule type" value="Genomic_DNA"/>
</dbReference>
<dbReference type="Pfam" id="PF13797">
    <property type="entry name" value="Post_transc_reg"/>
    <property type="match status" value="1"/>
</dbReference>
<keyword evidence="3" id="KW-1185">Reference proteome</keyword>
<accession>A0A916NJ97</accession>
<protein>
    <recommendedName>
        <fullName evidence="4">Post-transcriptional regulator</fullName>
    </recommendedName>
</protein>
<evidence type="ECO:0008006" key="4">
    <source>
        <dbReference type="Google" id="ProtNLM"/>
    </source>
</evidence>
<evidence type="ECO:0000313" key="2">
    <source>
        <dbReference type="EMBL" id="CAG7631447.1"/>
    </source>
</evidence>
<reference evidence="2" key="1">
    <citation type="submission" date="2021-06" db="EMBL/GenBank/DDBJ databases">
        <authorList>
            <person name="Criscuolo A."/>
        </authorList>
    </citation>
    <scope>NUCLEOTIDE SEQUENCE</scope>
    <source>
        <strain evidence="2">CIP111600</strain>
    </source>
</reference>
<feature type="compositionally biased region" description="Acidic residues" evidence="1">
    <location>
        <begin position="89"/>
        <end position="111"/>
    </location>
</feature>
<feature type="region of interest" description="Disordered" evidence="1">
    <location>
        <begin position="87"/>
        <end position="111"/>
    </location>
</feature>
<dbReference type="AlphaFoldDB" id="A0A916NJ97"/>